<dbReference type="PANTHER" id="PTHR35802:SF1">
    <property type="entry name" value="PROTEASE SYNTHASE AND SPORULATION PROTEIN PAI 2"/>
    <property type="match status" value="1"/>
</dbReference>
<sequence>MYCPAAFRQDDLPTLHAQMRSSGLAIVTSSGAQGLQASHLPLLLAPEEGEFGTLYGHFARANPHWRDLASGAEALVVFSGADAYVHPGWYPVKAEHGKVVPTWNYIAVHARGQAEVFDEPERLLQLVSRLSDRHEQGRAQPWAVEDAPRDYIDAMLHAIVGFALPIRRLEGKWKLSQNRSEADQAGVCAGLATSASPRDHELAAQMNPTD</sequence>
<dbReference type="RefSeq" id="WP_179543390.1">
    <property type="nucleotide sequence ID" value="NZ_CP060009.1"/>
</dbReference>
<dbReference type="EMBL" id="CP060009">
    <property type="protein sequence ID" value="QNH01314.1"/>
    <property type="molecule type" value="Genomic_DNA"/>
</dbReference>
<gene>
    <name evidence="1" type="ORF">HNQ25_00905</name>
</gene>
<organism evidence="1 2">
    <name type="scientific">Pseudomonas sediminis</name>
    <dbReference type="NCBI Taxonomy" id="1691904"/>
    <lineage>
        <taxon>Bacteria</taxon>
        <taxon>Pseudomonadati</taxon>
        <taxon>Pseudomonadota</taxon>
        <taxon>Gammaproteobacteria</taxon>
        <taxon>Pseudomonadales</taxon>
        <taxon>Pseudomonadaceae</taxon>
        <taxon>Pseudomonas</taxon>
    </lineage>
</organism>
<dbReference type="Pfam" id="PF04299">
    <property type="entry name" value="FMN_bind_2"/>
    <property type="match status" value="1"/>
</dbReference>
<evidence type="ECO:0000313" key="1">
    <source>
        <dbReference type="EMBL" id="QNH01314.1"/>
    </source>
</evidence>
<protein>
    <submittedName>
        <fullName evidence="1">FMN-binding negative transcriptional regulator</fullName>
    </submittedName>
</protein>
<proteinExistence type="predicted"/>
<dbReference type="Proteomes" id="UP000515254">
    <property type="component" value="Chromosome"/>
</dbReference>
<keyword evidence="2" id="KW-1185">Reference proteome</keyword>
<dbReference type="InterPro" id="IPR012349">
    <property type="entry name" value="Split_barrel_FMN-bd"/>
</dbReference>
<reference evidence="1 2" key="1">
    <citation type="journal article" date="2020" name="Microbiol. Resour. Announc.">
        <title>Complete genome sequences of four natural Pseudomonas isolates that catabolize a wide range of aromatic compounds relevant to lignin valorization.</title>
        <authorList>
            <person name="Hatmaker E.A."/>
            <person name="Presley G."/>
            <person name="Cannon O."/>
            <person name="Guss A.M."/>
            <person name="Elkins J.G."/>
        </authorList>
    </citation>
    <scope>NUCLEOTIDE SEQUENCE [LARGE SCALE GENOMIC DNA]</scope>
    <source>
        <strain evidence="1 2">B10D7D</strain>
    </source>
</reference>
<name>A0ABX6SHP5_9PSED</name>
<evidence type="ECO:0000313" key="2">
    <source>
        <dbReference type="Proteomes" id="UP000515254"/>
    </source>
</evidence>
<dbReference type="SUPFAM" id="SSF50475">
    <property type="entry name" value="FMN-binding split barrel"/>
    <property type="match status" value="1"/>
</dbReference>
<dbReference type="Gene3D" id="2.30.110.10">
    <property type="entry name" value="Electron Transport, Fmn-binding Protein, Chain A"/>
    <property type="match status" value="1"/>
</dbReference>
<dbReference type="PANTHER" id="PTHR35802">
    <property type="entry name" value="PROTEASE SYNTHASE AND SPORULATION PROTEIN PAI 2"/>
    <property type="match status" value="1"/>
</dbReference>
<dbReference type="PIRSF" id="PIRSF010372">
    <property type="entry name" value="PaiB"/>
    <property type="match status" value="1"/>
</dbReference>
<accession>A0ABX6SHP5</accession>
<dbReference type="InterPro" id="IPR007396">
    <property type="entry name" value="TR_PAI2-type"/>
</dbReference>